<protein>
    <submittedName>
        <fullName evidence="1">Uncharacterized protein</fullName>
    </submittedName>
</protein>
<reference evidence="1" key="1">
    <citation type="submission" date="2014-11" db="EMBL/GenBank/DDBJ databases">
        <authorList>
            <person name="Amaro Gonzalez C."/>
        </authorList>
    </citation>
    <scope>NUCLEOTIDE SEQUENCE</scope>
</reference>
<name>A0A0E9XBZ3_ANGAN</name>
<dbReference type="AlphaFoldDB" id="A0A0E9XBZ3"/>
<organism evidence="1">
    <name type="scientific">Anguilla anguilla</name>
    <name type="common">European freshwater eel</name>
    <name type="synonym">Muraena anguilla</name>
    <dbReference type="NCBI Taxonomy" id="7936"/>
    <lineage>
        <taxon>Eukaryota</taxon>
        <taxon>Metazoa</taxon>
        <taxon>Chordata</taxon>
        <taxon>Craniata</taxon>
        <taxon>Vertebrata</taxon>
        <taxon>Euteleostomi</taxon>
        <taxon>Actinopterygii</taxon>
        <taxon>Neopterygii</taxon>
        <taxon>Teleostei</taxon>
        <taxon>Anguilliformes</taxon>
        <taxon>Anguillidae</taxon>
        <taxon>Anguilla</taxon>
    </lineage>
</organism>
<accession>A0A0E9XBZ3</accession>
<reference evidence="1" key="2">
    <citation type="journal article" date="2015" name="Fish Shellfish Immunol.">
        <title>Early steps in the European eel (Anguilla anguilla)-Vibrio vulnificus interaction in the gills: Role of the RtxA13 toxin.</title>
        <authorList>
            <person name="Callol A."/>
            <person name="Pajuelo D."/>
            <person name="Ebbesson L."/>
            <person name="Teles M."/>
            <person name="MacKenzie S."/>
            <person name="Amaro C."/>
        </authorList>
    </citation>
    <scope>NUCLEOTIDE SEQUENCE</scope>
</reference>
<sequence length="57" mass="6398">MWDTAVSTAVRRVEHRCHYTGSDIKRAALLPDCLWNTADTLHTRAGHVNRLRLPGTG</sequence>
<proteinExistence type="predicted"/>
<dbReference type="EMBL" id="GBXM01008398">
    <property type="protein sequence ID" value="JAI00180.1"/>
    <property type="molecule type" value="Transcribed_RNA"/>
</dbReference>
<evidence type="ECO:0000313" key="1">
    <source>
        <dbReference type="EMBL" id="JAI00180.1"/>
    </source>
</evidence>